<evidence type="ECO:0000256" key="1">
    <source>
        <dbReference type="SAM" id="MobiDB-lite"/>
    </source>
</evidence>
<reference evidence="2 3" key="1">
    <citation type="submission" date="2020-04" db="EMBL/GenBank/DDBJ databases">
        <title>Perkinsus chesapeaki whole genome sequence.</title>
        <authorList>
            <person name="Bogema D.R."/>
        </authorList>
    </citation>
    <scope>NUCLEOTIDE SEQUENCE [LARGE SCALE GENOMIC DNA]</scope>
    <source>
        <strain evidence="2">ATCC PRA-425</strain>
    </source>
</reference>
<name>A0A7J6M2P2_PERCH</name>
<feature type="compositionally biased region" description="Basic and acidic residues" evidence="1">
    <location>
        <begin position="165"/>
        <end position="177"/>
    </location>
</feature>
<feature type="compositionally biased region" description="Basic and acidic residues" evidence="1">
    <location>
        <begin position="45"/>
        <end position="57"/>
    </location>
</feature>
<feature type="region of interest" description="Disordered" evidence="1">
    <location>
        <begin position="89"/>
        <end position="114"/>
    </location>
</feature>
<feature type="region of interest" description="Disordered" evidence="1">
    <location>
        <begin position="126"/>
        <end position="177"/>
    </location>
</feature>
<feature type="compositionally biased region" description="Acidic residues" evidence="1">
    <location>
        <begin position="148"/>
        <end position="164"/>
    </location>
</feature>
<feature type="region of interest" description="Disordered" evidence="1">
    <location>
        <begin position="34"/>
        <end position="59"/>
    </location>
</feature>
<accession>A0A7J6M2P2</accession>
<dbReference type="Proteomes" id="UP000591131">
    <property type="component" value="Unassembled WGS sequence"/>
</dbReference>
<sequence>MAQLNLAFHDLAILNDVPDGLLLDKLLEDVEVNSSSSSEGGWEGTEVHPKEAWPEANEREEDALEQLLEACGATTESVGGNLREMMSAYEESAKSRLENWQRKRDASAEAWTRTEQQIREAWQEQWSENNCEEVRPPSTPSSPLVEHDSDDNGSEEDGEQPVSDEEPRKMPEWDTLKCRMDEIVRLAINRKESLEEQEVALAVEGPSFDPSPSPGSSRGHIDNTNTNSSIVETSTDIGE</sequence>
<feature type="compositionally biased region" description="Polar residues" evidence="1">
    <location>
        <begin position="222"/>
        <end position="239"/>
    </location>
</feature>
<feature type="region of interest" description="Disordered" evidence="1">
    <location>
        <begin position="198"/>
        <end position="239"/>
    </location>
</feature>
<feature type="compositionally biased region" description="Basic and acidic residues" evidence="1">
    <location>
        <begin position="91"/>
        <end position="107"/>
    </location>
</feature>
<feature type="non-terminal residue" evidence="2">
    <location>
        <position position="1"/>
    </location>
</feature>
<organism evidence="2 3">
    <name type="scientific">Perkinsus chesapeaki</name>
    <name type="common">Clam parasite</name>
    <name type="synonym">Perkinsus andrewsi</name>
    <dbReference type="NCBI Taxonomy" id="330153"/>
    <lineage>
        <taxon>Eukaryota</taxon>
        <taxon>Sar</taxon>
        <taxon>Alveolata</taxon>
        <taxon>Perkinsozoa</taxon>
        <taxon>Perkinsea</taxon>
        <taxon>Perkinsida</taxon>
        <taxon>Perkinsidae</taxon>
        <taxon>Perkinsus</taxon>
    </lineage>
</organism>
<proteinExistence type="predicted"/>
<dbReference type="EMBL" id="JAAPAO010000260">
    <property type="protein sequence ID" value="KAF4665440.1"/>
    <property type="molecule type" value="Genomic_DNA"/>
</dbReference>
<dbReference type="AlphaFoldDB" id="A0A7J6M2P2"/>
<feature type="compositionally biased region" description="Low complexity" evidence="1">
    <location>
        <begin position="205"/>
        <end position="218"/>
    </location>
</feature>
<evidence type="ECO:0000313" key="3">
    <source>
        <dbReference type="Proteomes" id="UP000591131"/>
    </source>
</evidence>
<gene>
    <name evidence="2" type="ORF">FOL47_004597</name>
</gene>
<evidence type="ECO:0000313" key="2">
    <source>
        <dbReference type="EMBL" id="KAF4665440.1"/>
    </source>
</evidence>
<protein>
    <submittedName>
        <fullName evidence="2">Uncharacterized protein</fullName>
    </submittedName>
</protein>
<keyword evidence="3" id="KW-1185">Reference proteome</keyword>
<comment type="caution">
    <text evidence="2">The sequence shown here is derived from an EMBL/GenBank/DDBJ whole genome shotgun (WGS) entry which is preliminary data.</text>
</comment>